<dbReference type="PANTHER" id="PTHR37418">
    <property type="entry name" value="3-KETO-5-AMINOHEXANOATE CLEAVAGE ENZYME-RELATED"/>
    <property type="match status" value="1"/>
</dbReference>
<sequence>MSVAIITCAITGSIHTPSMSPHLPYTADQIAEQSIAAAQAGAAILHLHARDPANGRPSADVDHWRAFLPRIKAGTDAVINMTTGGSAVMSLDDRLAAPLMAAPEMCSLNMGSMNFALYPMAARKGEWRFDWEKPFLENSDDLVFKNTPRDITRILTDLGQARGARFEFECYDVSHLHMLRHFMDRGLVEGPVFLQFVFGVLGGMGADADNLRHMKHMADKLLGGDYMFSVLAAGRHQMPMAQTAAEMGGHVRVGLEDNLSLAKGQLARSNAELVDKVRGLVEQTGRHPATPAEARAMLALKGAGKTAI</sequence>
<evidence type="ECO:0000256" key="1">
    <source>
        <dbReference type="ARBA" id="ARBA00001947"/>
    </source>
</evidence>
<accession>A0ABY6DFN0</accession>
<evidence type="ECO:0000313" key="6">
    <source>
        <dbReference type="Proteomes" id="UP001064087"/>
    </source>
</evidence>
<dbReference type="EMBL" id="CP106738">
    <property type="protein sequence ID" value="UXX84315.1"/>
    <property type="molecule type" value="Genomic_DNA"/>
</dbReference>
<dbReference type="InterPro" id="IPR008567">
    <property type="entry name" value="BKACE"/>
</dbReference>
<comment type="cofactor">
    <cofactor evidence="1">
        <name>Zn(2+)</name>
        <dbReference type="ChEBI" id="CHEBI:29105"/>
    </cofactor>
</comment>
<evidence type="ECO:0000313" key="5">
    <source>
        <dbReference type="EMBL" id="UXX84315.1"/>
    </source>
</evidence>
<keyword evidence="4" id="KW-0862">Zinc</keyword>
<evidence type="ECO:0000256" key="3">
    <source>
        <dbReference type="ARBA" id="ARBA00022723"/>
    </source>
</evidence>
<evidence type="ECO:0000256" key="2">
    <source>
        <dbReference type="ARBA" id="ARBA00022679"/>
    </source>
</evidence>
<evidence type="ECO:0000256" key="4">
    <source>
        <dbReference type="ARBA" id="ARBA00022833"/>
    </source>
</evidence>
<keyword evidence="6" id="KW-1185">Reference proteome</keyword>
<keyword evidence="2" id="KW-0808">Transferase</keyword>
<proteinExistence type="predicted"/>
<reference evidence="5" key="1">
    <citation type="submission" date="2022-10" db="EMBL/GenBank/DDBJ databases">
        <title>Roseovarius pelagicus sp. nov., isolated from Arctic seawater.</title>
        <authorList>
            <person name="Hong Y.W."/>
            <person name="Hwang C.Y."/>
        </authorList>
    </citation>
    <scope>NUCLEOTIDE SEQUENCE</scope>
    <source>
        <strain evidence="5">HL-MP18</strain>
    </source>
</reference>
<dbReference type="Pfam" id="PF05853">
    <property type="entry name" value="BKACE"/>
    <property type="match status" value="1"/>
</dbReference>
<dbReference type="Gene3D" id="3.20.20.70">
    <property type="entry name" value="Aldolase class I"/>
    <property type="match status" value="1"/>
</dbReference>
<dbReference type="RefSeq" id="WP_263048636.1">
    <property type="nucleotide sequence ID" value="NZ_CP106738.1"/>
</dbReference>
<protein>
    <submittedName>
        <fullName evidence="5">3-keto-5-aminohexanoate cleavage protein</fullName>
    </submittedName>
</protein>
<name>A0ABY6DFN0_9RHOB</name>
<organism evidence="5 6">
    <name type="scientific">Roseovarius pelagicus</name>
    <dbReference type="NCBI Taxonomy" id="2980108"/>
    <lineage>
        <taxon>Bacteria</taxon>
        <taxon>Pseudomonadati</taxon>
        <taxon>Pseudomonadota</taxon>
        <taxon>Alphaproteobacteria</taxon>
        <taxon>Rhodobacterales</taxon>
        <taxon>Roseobacteraceae</taxon>
        <taxon>Roseovarius</taxon>
    </lineage>
</organism>
<gene>
    <name evidence="5" type="ORF">N7U68_06630</name>
</gene>
<dbReference type="InterPro" id="IPR013785">
    <property type="entry name" value="Aldolase_TIM"/>
</dbReference>
<dbReference type="PANTHER" id="PTHR37418:SF2">
    <property type="entry name" value="3-KETO-5-AMINOHEXANOATE CLEAVAGE ENZYME"/>
    <property type="match status" value="1"/>
</dbReference>
<keyword evidence="3" id="KW-0479">Metal-binding</keyword>
<dbReference type="Proteomes" id="UP001064087">
    <property type="component" value="Chromosome"/>
</dbReference>